<feature type="domain" description="Response regulatory" evidence="2">
    <location>
        <begin position="3"/>
        <end position="119"/>
    </location>
</feature>
<dbReference type="CDD" id="cd17574">
    <property type="entry name" value="REC_OmpR"/>
    <property type="match status" value="1"/>
</dbReference>
<dbReference type="Pfam" id="PF00072">
    <property type="entry name" value="Response_reg"/>
    <property type="match status" value="1"/>
</dbReference>
<dbReference type="Gene3D" id="3.20.20.450">
    <property type="entry name" value="EAL domain"/>
    <property type="match status" value="1"/>
</dbReference>
<dbReference type="InterPro" id="IPR050706">
    <property type="entry name" value="Cyclic-di-GMP_PDE-like"/>
</dbReference>
<evidence type="ECO:0000259" key="2">
    <source>
        <dbReference type="PROSITE" id="PS50110"/>
    </source>
</evidence>
<feature type="domain" description="EAL" evidence="3">
    <location>
        <begin position="142"/>
        <end position="400"/>
    </location>
</feature>
<dbReference type="InterPro" id="IPR011006">
    <property type="entry name" value="CheY-like_superfamily"/>
</dbReference>
<dbReference type="CDD" id="cd01948">
    <property type="entry name" value="EAL"/>
    <property type="match status" value="1"/>
</dbReference>
<sequence>MIKILVIEDEEAVRENLIDLLEAEDFEIVAAANGRIGINLAISEIPDLILCDMMMPEIDGYGVLSTLRQEPLTATIPFIFLTAKSAKADFRQGMDMGADDYLTKPFTRAELLSAIMNRLERQATLKKYLSHQSTNKTLSPKRQILEISLHRVVRNQNFLEEFEVYYQPIVDIKSGQIIAAESLLRWQSPELGLVLPTEFIPLAESTGLIIPVDRWVLQNVCKQIKSWHDAGIPYLTVTVNLSVMEFNQPDFIDKIVEFININHLEPQYLEIELTESMIMQDVNSAIATMNELQSLGVSIAIDDFGTGYSSLIYLKNLPVNTLKIDRYFIHNVAQDYQKSAITKALIEMAHNLNMQVVAEGVETEAELSFLRENNCNAMQGFLFSLPLPAAEFENFLWNNKRLPRLPV</sequence>
<dbReference type="PROSITE" id="PS50110">
    <property type="entry name" value="RESPONSE_REGULATORY"/>
    <property type="match status" value="1"/>
</dbReference>
<gene>
    <name evidence="4" type="ORF">I8748_24295</name>
</gene>
<name>A0A8J7L974_9NOST</name>
<dbReference type="PANTHER" id="PTHR33121">
    <property type="entry name" value="CYCLIC DI-GMP PHOSPHODIESTERASE PDEF"/>
    <property type="match status" value="1"/>
</dbReference>
<evidence type="ECO:0000259" key="3">
    <source>
        <dbReference type="PROSITE" id="PS50883"/>
    </source>
</evidence>
<dbReference type="InterPro" id="IPR035919">
    <property type="entry name" value="EAL_sf"/>
</dbReference>
<dbReference type="SMART" id="SM00052">
    <property type="entry name" value="EAL"/>
    <property type="match status" value="1"/>
</dbReference>
<dbReference type="AlphaFoldDB" id="A0A8J7L974"/>
<dbReference type="GO" id="GO:0000160">
    <property type="term" value="P:phosphorelay signal transduction system"/>
    <property type="evidence" value="ECO:0007669"/>
    <property type="project" value="InterPro"/>
</dbReference>
<evidence type="ECO:0000313" key="5">
    <source>
        <dbReference type="Proteomes" id="UP000632766"/>
    </source>
</evidence>
<evidence type="ECO:0000313" key="4">
    <source>
        <dbReference type="EMBL" id="MBH8565264.1"/>
    </source>
</evidence>
<dbReference type="SMART" id="SM00448">
    <property type="entry name" value="REC"/>
    <property type="match status" value="1"/>
</dbReference>
<protein>
    <submittedName>
        <fullName evidence="4">EAL domain-containing response regulator</fullName>
    </submittedName>
</protein>
<organism evidence="4 5">
    <name type="scientific">Amazonocrinis nigriterrae CENA67</name>
    <dbReference type="NCBI Taxonomy" id="2794033"/>
    <lineage>
        <taxon>Bacteria</taxon>
        <taxon>Bacillati</taxon>
        <taxon>Cyanobacteriota</taxon>
        <taxon>Cyanophyceae</taxon>
        <taxon>Nostocales</taxon>
        <taxon>Nostocaceae</taxon>
        <taxon>Amazonocrinis</taxon>
        <taxon>Amazonocrinis nigriterrae</taxon>
    </lineage>
</organism>
<dbReference type="InterPro" id="IPR001633">
    <property type="entry name" value="EAL_dom"/>
</dbReference>
<dbReference type="PANTHER" id="PTHR33121:SF70">
    <property type="entry name" value="SIGNALING PROTEIN YKOW"/>
    <property type="match status" value="1"/>
</dbReference>
<dbReference type="SUPFAM" id="SSF52172">
    <property type="entry name" value="CheY-like"/>
    <property type="match status" value="1"/>
</dbReference>
<evidence type="ECO:0000256" key="1">
    <source>
        <dbReference type="PROSITE-ProRule" id="PRU00169"/>
    </source>
</evidence>
<keyword evidence="1" id="KW-0597">Phosphoprotein</keyword>
<dbReference type="SUPFAM" id="SSF141868">
    <property type="entry name" value="EAL domain-like"/>
    <property type="match status" value="1"/>
</dbReference>
<reference evidence="4 5" key="1">
    <citation type="journal article" date="2021" name="Int. J. Syst. Evol. Microbiol.">
        <title>Amazonocrinis nigriterrae gen. nov., sp. nov., Atlanticothrix silvestris gen. nov., sp. nov. and Dendronalium phyllosphericum gen. nov., sp. nov., nostocacean cyanobacteria from Brazilian environments.</title>
        <authorList>
            <person name="Alvarenga D.O."/>
            <person name="Andreote A.P.D."/>
            <person name="Branco L.H.Z."/>
            <person name="Delbaje E."/>
            <person name="Cruz R.B."/>
            <person name="Varani A.M."/>
            <person name="Fiore M.F."/>
        </authorList>
    </citation>
    <scope>NUCLEOTIDE SEQUENCE [LARGE SCALE GENOMIC DNA]</scope>
    <source>
        <strain evidence="4 5">CENA67</strain>
    </source>
</reference>
<dbReference type="Gene3D" id="3.40.50.2300">
    <property type="match status" value="1"/>
</dbReference>
<accession>A0A8J7L974</accession>
<keyword evidence="5" id="KW-1185">Reference proteome</keyword>
<dbReference type="RefSeq" id="WP_198127097.1">
    <property type="nucleotide sequence ID" value="NZ_JAECZC010000058.1"/>
</dbReference>
<dbReference type="GO" id="GO:0071111">
    <property type="term" value="F:cyclic-guanylate-specific phosphodiesterase activity"/>
    <property type="evidence" value="ECO:0007669"/>
    <property type="project" value="InterPro"/>
</dbReference>
<feature type="modified residue" description="4-aspartylphosphate" evidence="1">
    <location>
        <position position="52"/>
    </location>
</feature>
<dbReference type="EMBL" id="JAECZC010000058">
    <property type="protein sequence ID" value="MBH8565264.1"/>
    <property type="molecule type" value="Genomic_DNA"/>
</dbReference>
<dbReference type="FunFam" id="3.20.20.450:FF:000001">
    <property type="entry name" value="Cyclic di-GMP phosphodiesterase yahA"/>
    <property type="match status" value="1"/>
</dbReference>
<dbReference type="PROSITE" id="PS50883">
    <property type="entry name" value="EAL"/>
    <property type="match status" value="1"/>
</dbReference>
<dbReference type="InterPro" id="IPR001789">
    <property type="entry name" value="Sig_transdc_resp-reg_receiver"/>
</dbReference>
<proteinExistence type="predicted"/>
<dbReference type="Proteomes" id="UP000632766">
    <property type="component" value="Unassembled WGS sequence"/>
</dbReference>
<comment type="caution">
    <text evidence="4">The sequence shown here is derived from an EMBL/GenBank/DDBJ whole genome shotgun (WGS) entry which is preliminary data.</text>
</comment>
<dbReference type="Pfam" id="PF00563">
    <property type="entry name" value="EAL"/>
    <property type="match status" value="1"/>
</dbReference>